<evidence type="ECO:0000256" key="1">
    <source>
        <dbReference type="ARBA" id="ARBA00004141"/>
    </source>
</evidence>
<dbReference type="GO" id="GO:0030428">
    <property type="term" value="C:cell septum"/>
    <property type="evidence" value="ECO:0007669"/>
    <property type="project" value="TreeGrafter"/>
</dbReference>
<dbReference type="EMBL" id="MCFI01000007">
    <property type="protein sequence ID" value="ORY83613.1"/>
    <property type="molecule type" value="Genomic_DNA"/>
</dbReference>
<comment type="function">
    <text evidence="7">Polymerizes chitin, a structural polymer of the cell wall and septum, by transferring the sugar moiety of UDP-GlcNAc to the non-reducing end of the growing chitin polymer.</text>
</comment>
<protein>
    <recommendedName>
        <fullName evidence="2 7">Chitin synthase</fullName>
        <ecNumber evidence="2 7">2.4.1.16</ecNumber>
    </recommendedName>
</protein>
<name>A0A1Y2FI62_PROLT</name>
<dbReference type="InterPro" id="IPR013616">
    <property type="entry name" value="Chitin_synth_N"/>
</dbReference>
<feature type="transmembrane region" description="Helical" evidence="7">
    <location>
        <begin position="743"/>
        <end position="769"/>
    </location>
</feature>
<dbReference type="GO" id="GO:0006031">
    <property type="term" value="P:chitin biosynthetic process"/>
    <property type="evidence" value="ECO:0007669"/>
    <property type="project" value="UniProtKB-UniRule"/>
</dbReference>
<feature type="transmembrane region" description="Helical" evidence="7">
    <location>
        <begin position="621"/>
        <end position="640"/>
    </location>
</feature>
<comment type="caution">
    <text evidence="9">The sequence shown here is derived from an EMBL/GenBank/DDBJ whole genome shotgun (WGS) entry which is preliminary data.</text>
</comment>
<keyword evidence="5 7" id="KW-1133">Transmembrane helix</keyword>
<dbReference type="InterPro" id="IPR029044">
    <property type="entry name" value="Nucleotide-diphossugar_trans"/>
</dbReference>
<feature type="transmembrane region" description="Helical" evidence="7">
    <location>
        <begin position="544"/>
        <end position="566"/>
    </location>
</feature>
<feature type="transmembrane region" description="Helical" evidence="7">
    <location>
        <begin position="587"/>
        <end position="609"/>
    </location>
</feature>
<evidence type="ECO:0000256" key="3">
    <source>
        <dbReference type="ARBA" id="ARBA00022676"/>
    </source>
</evidence>
<comment type="catalytic activity">
    <reaction evidence="7">
        <text>[(1-&gt;4)-N-acetyl-beta-D-glucosaminyl](n) + UDP-N-acetyl-alpha-D-glucosamine = [(1-&gt;4)-N-acetyl-beta-D-glucosaminyl](n+1) + UDP + H(+)</text>
        <dbReference type="Rhea" id="RHEA:16637"/>
        <dbReference type="Rhea" id="RHEA-COMP:9593"/>
        <dbReference type="Rhea" id="RHEA-COMP:9595"/>
        <dbReference type="ChEBI" id="CHEBI:15378"/>
        <dbReference type="ChEBI" id="CHEBI:17029"/>
        <dbReference type="ChEBI" id="CHEBI:57705"/>
        <dbReference type="ChEBI" id="CHEBI:58223"/>
        <dbReference type="EC" id="2.4.1.16"/>
    </reaction>
</comment>
<evidence type="ECO:0000313" key="9">
    <source>
        <dbReference type="EMBL" id="ORY83613.1"/>
    </source>
</evidence>
<evidence type="ECO:0000256" key="7">
    <source>
        <dbReference type="RuleBase" id="RU366040"/>
    </source>
</evidence>
<dbReference type="GO" id="GO:0071555">
    <property type="term" value="P:cell wall organization"/>
    <property type="evidence" value="ECO:0007669"/>
    <property type="project" value="UniProtKB-KW"/>
</dbReference>
<evidence type="ECO:0000256" key="5">
    <source>
        <dbReference type="ARBA" id="ARBA00022989"/>
    </source>
</evidence>
<feature type="transmembrane region" description="Helical" evidence="7">
    <location>
        <begin position="476"/>
        <end position="501"/>
    </location>
</feature>
<dbReference type="OMA" id="LEMINMN"/>
<dbReference type="STRING" id="56484.A0A1Y2FI62"/>
<keyword evidence="7" id="KW-0961">Cell wall biogenesis/degradation</keyword>
<feature type="transmembrane region" description="Helical" evidence="7">
    <location>
        <begin position="717"/>
        <end position="737"/>
    </location>
</feature>
<dbReference type="SUPFAM" id="SSF53448">
    <property type="entry name" value="Nucleotide-diphospho-sugar transferases"/>
    <property type="match status" value="1"/>
</dbReference>
<dbReference type="GeneID" id="63784266"/>
<keyword evidence="4 7" id="KW-0812">Transmembrane</keyword>
<dbReference type="PANTHER" id="PTHR22914">
    <property type="entry name" value="CHITIN SYNTHASE"/>
    <property type="match status" value="1"/>
</dbReference>
<accession>A0A1Y2FI62</accession>
<keyword evidence="7" id="KW-1003">Cell membrane</keyword>
<gene>
    <name evidence="9" type="ORF">BCR37DRAFT_346147</name>
</gene>
<evidence type="ECO:0000256" key="2">
    <source>
        <dbReference type="ARBA" id="ARBA00012543"/>
    </source>
</evidence>
<dbReference type="RefSeq" id="XP_040725908.1">
    <property type="nucleotide sequence ID" value="XM_040867667.1"/>
</dbReference>
<comment type="subcellular location">
    <subcellularLocation>
        <location evidence="7">Cell membrane</location>
        <topology evidence="7">Multi-pass membrane protein</topology>
    </subcellularLocation>
    <subcellularLocation>
        <location evidence="1">Membrane</location>
        <topology evidence="1">Multi-pass membrane protein</topology>
    </subcellularLocation>
</comment>
<dbReference type="GO" id="GO:0005886">
    <property type="term" value="C:plasma membrane"/>
    <property type="evidence" value="ECO:0007669"/>
    <property type="project" value="UniProtKB-SubCell"/>
</dbReference>
<dbReference type="AlphaFoldDB" id="A0A1Y2FI62"/>
<sequence>MPLPVALADDEKTNLTSQSVVSLASEDTTALEDEKLLDDADSGYNVVPTQPLKRRRAQVKTTEVLTLTEGNLVTERPVPQKLFKLLARRDRQEFTHVRYTACTCDPDDFMKDGYTLRQQLFGRETELFITITIYNEAADLFARTLHGIFKNIAHLCSRTKSRTWGTLGWQKVVLVIVADGRTQIHPRVLDVLAAIGVYQEGLAQQQVGEKLTTAHIYEYTSQFSMDANMHFKGTEKGIPPVQILFCLKEKNAKKLNSHRWFFNAFGPVVNPNVCMLLDAGTRPGSDSIYHLWKAFDLDSNVAGAAGEIKIDGGKHWTQLLNPLVAAQNFEYKISNILDKPLESVFGYVSVLPGAFSAYRYCALKSDDEGRGPLDSYFKGEVVDTSAGIFEQNKFLAEDRLLCWELVAKRDAKWILKYVSKSFAETDCPDNVAELMGQRRRWLNGATFAATYSMVHFRQIWATSHSKTRKFFFHLEFIYQAFCLLFTFFSLGNFYLTFFFICQSAATLSPVLNGLFVLFRYLVILVTAGQFILALGNRPKGAKTLFMVSLIIYSVIMMYTLVMATYLGVHSIQVSMQQGHTILTDQKFATVVLSALATTGIYFVASFLYLEPWHCFTSFGQYLVLLPFFSCTLSIFAYSNLHDVSWGTKTTDTLPKLMQTAVVTGDQVVMQVLSMPDVEGSYEDALANLRLRKPVEEGAQDTTAVRDDYFKEIRTRVLLVWMAANCVLAMSVSEYYAVPTSKNLYLAFVMYAVVILTAFRFAGSLVYLVLKVVALTGSTRSAGERVGQWWRDALGVLLFWRKVPLGSSSSSSS</sequence>
<organism evidence="9 10">
    <name type="scientific">Protomyces lactucae-debilis</name>
    <dbReference type="NCBI Taxonomy" id="2754530"/>
    <lineage>
        <taxon>Eukaryota</taxon>
        <taxon>Fungi</taxon>
        <taxon>Dikarya</taxon>
        <taxon>Ascomycota</taxon>
        <taxon>Taphrinomycotina</taxon>
        <taxon>Taphrinomycetes</taxon>
        <taxon>Taphrinales</taxon>
        <taxon>Protomycetaceae</taxon>
        <taxon>Protomyces</taxon>
    </lineage>
</organism>
<keyword evidence="7 9" id="KW-0808">Transferase</keyword>
<proteinExistence type="inferred from homology"/>
<dbReference type="GO" id="GO:0004100">
    <property type="term" value="F:chitin synthase activity"/>
    <property type="evidence" value="ECO:0007669"/>
    <property type="project" value="UniProtKB-UniRule"/>
</dbReference>
<dbReference type="Proteomes" id="UP000193685">
    <property type="component" value="Unassembled WGS sequence"/>
</dbReference>
<evidence type="ECO:0000256" key="4">
    <source>
        <dbReference type="ARBA" id="ARBA00022692"/>
    </source>
</evidence>
<reference evidence="9 10" key="1">
    <citation type="submission" date="2016-07" db="EMBL/GenBank/DDBJ databases">
        <title>Pervasive Adenine N6-methylation of Active Genes in Fungi.</title>
        <authorList>
            <consortium name="DOE Joint Genome Institute"/>
            <person name="Mondo S.J."/>
            <person name="Dannebaum R.O."/>
            <person name="Kuo R.C."/>
            <person name="Labutti K."/>
            <person name="Haridas S."/>
            <person name="Kuo A."/>
            <person name="Salamov A."/>
            <person name="Ahrendt S.R."/>
            <person name="Lipzen A."/>
            <person name="Sullivan W."/>
            <person name="Andreopoulos W.B."/>
            <person name="Clum A."/>
            <person name="Lindquist E."/>
            <person name="Daum C."/>
            <person name="Ramamoorthy G.K."/>
            <person name="Gryganskyi A."/>
            <person name="Culley D."/>
            <person name="Magnuson J.K."/>
            <person name="James T.Y."/>
            <person name="O'Malley M.A."/>
            <person name="Stajich J.E."/>
            <person name="Spatafora J.W."/>
            <person name="Visel A."/>
            <person name="Grigoriev I.V."/>
        </authorList>
    </citation>
    <scope>NUCLEOTIDE SEQUENCE [LARGE SCALE GENOMIC DNA]</scope>
    <source>
        <strain evidence="9 10">12-1054</strain>
    </source>
</reference>
<comment type="similarity">
    <text evidence="7">Belongs to the chitin synthase family.</text>
</comment>
<dbReference type="Pfam" id="PF01644">
    <property type="entry name" value="Chitin_synth_1"/>
    <property type="match status" value="1"/>
</dbReference>
<dbReference type="Pfam" id="PF08407">
    <property type="entry name" value="Chitin_synth_1N"/>
    <property type="match status" value="1"/>
</dbReference>
<keyword evidence="10" id="KW-1185">Reference proteome</keyword>
<keyword evidence="3 7" id="KW-0328">Glycosyltransferase</keyword>
<evidence type="ECO:0000313" key="10">
    <source>
        <dbReference type="Proteomes" id="UP000193685"/>
    </source>
</evidence>
<dbReference type="PANTHER" id="PTHR22914:SF38">
    <property type="entry name" value="CHITIN SYNTHASE 2"/>
    <property type="match status" value="1"/>
</dbReference>
<evidence type="ECO:0000256" key="6">
    <source>
        <dbReference type="ARBA" id="ARBA00023136"/>
    </source>
</evidence>
<feature type="transmembrane region" description="Helical" evidence="7">
    <location>
        <begin position="513"/>
        <end position="532"/>
    </location>
</feature>
<keyword evidence="6 7" id="KW-0472">Membrane</keyword>
<evidence type="ECO:0000259" key="8">
    <source>
        <dbReference type="Pfam" id="PF08407"/>
    </source>
</evidence>
<dbReference type="InterPro" id="IPR004835">
    <property type="entry name" value="Chitin_synth"/>
</dbReference>
<dbReference type="EC" id="2.4.1.16" evidence="2 7"/>
<feature type="domain" description="Chitin synthase N-terminal" evidence="8">
    <location>
        <begin position="61"/>
        <end position="126"/>
    </location>
</feature>
<dbReference type="CDD" id="cd04190">
    <property type="entry name" value="Chitin_synth_C"/>
    <property type="match status" value="1"/>
</dbReference>
<dbReference type="OrthoDB" id="26569at2759"/>